<evidence type="ECO:0000259" key="1">
    <source>
        <dbReference type="Pfam" id="PF05713"/>
    </source>
</evidence>
<comment type="caution">
    <text evidence="2">The sequence shown here is derived from an EMBL/GenBank/DDBJ whole genome shotgun (WGS) entry which is preliminary data.</text>
</comment>
<sequence>MEGKYKLVYRDETRDEMLYELGKVTTNLNQIAHRLNIDNAPNLTGEDVLVLKELREILLHYNY</sequence>
<protein>
    <submittedName>
        <fullName evidence="2">Plasmid mobilization relaxosome protein MobC</fullName>
    </submittedName>
</protein>
<accession>A0A434AVE5</accession>
<proteinExistence type="predicted"/>
<reference evidence="2 3" key="1">
    <citation type="submission" date="2018-11" db="EMBL/GenBank/DDBJ databases">
        <title>Parancylomarina longa gen. nov., sp. nov., isolated from sediments of southern Okinawa.</title>
        <authorList>
            <person name="Fu T."/>
        </authorList>
    </citation>
    <scope>NUCLEOTIDE SEQUENCE [LARGE SCALE GENOMIC DNA]</scope>
    <source>
        <strain evidence="2 3">T3-2 S1-C</strain>
    </source>
</reference>
<dbReference type="EMBL" id="RJJX01000009">
    <property type="protein sequence ID" value="RUT78420.1"/>
    <property type="molecule type" value="Genomic_DNA"/>
</dbReference>
<keyword evidence="3" id="KW-1185">Reference proteome</keyword>
<dbReference type="Proteomes" id="UP000282985">
    <property type="component" value="Unassembled WGS sequence"/>
</dbReference>
<dbReference type="InterPro" id="IPR008687">
    <property type="entry name" value="MobC"/>
</dbReference>
<evidence type="ECO:0000313" key="2">
    <source>
        <dbReference type="EMBL" id="RUT78420.1"/>
    </source>
</evidence>
<dbReference type="AlphaFoldDB" id="A0A434AVE5"/>
<organism evidence="2 3">
    <name type="scientific">Ancylomarina longa</name>
    <dbReference type="NCBI Taxonomy" id="2487017"/>
    <lineage>
        <taxon>Bacteria</taxon>
        <taxon>Pseudomonadati</taxon>
        <taxon>Bacteroidota</taxon>
        <taxon>Bacteroidia</taxon>
        <taxon>Marinilabiliales</taxon>
        <taxon>Marinifilaceae</taxon>
        <taxon>Ancylomarina</taxon>
    </lineage>
</organism>
<feature type="domain" description="Bacterial mobilisation" evidence="1">
    <location>
        <begin position="19"/>
        <end position="40"/>
    </location>
</feature>
<dbReference type="Pfam" id="PF05713">
    <property type="entry name" value="MobC"/>
    <property type="match status" value="1"/>
</dbReference>
<name>A0A434AVE5_9BACT</name>
<evidence type="ECO:0000313" key="3">
    <source>
        <dbReference type="Proteomes" id="UP000282985"/>
    </source>
</evidence>
<gene>
    <name evidence="2" type="primary">mobC</name>
    <name evidence="2" type="ORF">DLK05_08860</name>
</gene>